<gene>
    <name evidence="2" type="ORF">GCM10023215_35280</name>
</gene>
<keyword evidence="1" id="KW-1133">Transmembrane helix</keyword>
<accession>A0ABP8WSL4</accession>
<feature type="transmembrane region" description="Helical" evidence="1">
    <location>
        <begin position="36"/>
        <end position="57"/>
    </location>
</feature>
<evidence type="ECO:0000313" key="3">
    <source>
        <dbReference type="Proteomes" id="UP001500325"/>
    </source>
</evidence>
<evidence type="ECO:0000256" key="1">
    <source>
        <dbReference type="SAM" id="Phobius"/>
    </source>
</evidence>
<feature type="transmembrane region" description="Helical" evidence="1">
    <location>
        <begin position="220"/>
        <end position="243"/>
    </location>
</feature>
<comment type="caution">
    <text evidence="2">The sequence shown here is derived from an EMBL/GenBank/DDBJ whole genome shotgun (WGS) entry which is preliminary data.</text>
</comment>
<keyword evidence="1" id="KW-0472">Membrane</keyword>
<organism evidence="2 3">
    <name type="scientific">Pseudonocardia yuanmonensis</name>
    <dbReference type="NCBI Taxonomy" id="1095914"/>
    <lineage>
        <taxon>Bacteria</taxon>
        <taxon>Bacillati</taxon>
        <taxon>Actinomycetota</taxon>
        <taxon>Actinomycetes</taxon>
        <taxon>Pseudonocardiales</taxon>
        <taxon>Pseudonocardiaceae</taxon>
        <taxon>Pseudonocardia</taxon>
    </lineage>
</organism>
<feature type="transmembrane region" description="Helical" evidence="1">
    <location>
        <begin position="188"/>
        <end position="208"/>
    </location>
</feature>
<dbReference type="EMBL" id="BAABIC010000011">
    <property type="protein sequence ID" value="GAA4694585.1"/>
    <property type="molecule type" value="Genomic_DNA"/>
</dbReference>
<feature type="transmembrane region" description="Helical" evidence="1">
    <location>
        <begin position="155"/>
        <end position="176"/>
    </location>
</feature>
<dbReference type="RefSeq" id="WP_345381659.1">
    <property type="nucleotide sequence ID" value="NZ_BAABIC010000011.1"/>
</dbReference>
<feature type="transmembrane region" description="Helical" evidence="1">
    <location>
        <begin position="107"/>
        <end position="127"/>
    </location>
</feature>
<dbReference type="Proteomes" id="UP001500325">
    <property type="component" value="Unassembled WGS sequence"/>
</dbReference>
<keyword evidence="1" id="KW-0812">Transmembrane</keyword>
<reference evidence="3" key="1">
    <citation type="journal article" date="2019" name="Int. J. Syst. Evol. Microbiol.">
        <title>The Global Catalogue of Microorganisms (GCM) 10K type strain sequencing project: providing services to taxonomists for standard genome sequencing and annotation.</title>
        <authorList>
            <consortium name="The Broad Institute Genomics Platform"/>
            <consortium name="The Broad Institute Genome Sequencing Center for Infectious Disease"/>
            <person name="Wu L."/>
            <person name="Ma J."/>
        </authorList>
    </citation>
    <scope>NUCLEOTIDE SEQUENCE [LARGE SCALE GENOMIC DNA]</scope>
    <source>
        <strain evidence="3">JCM 18055</strain>
    </source>
</reference>
<protein>
    <recommendedName>
        <fullName evidence="4">ABC transporter permease</fullName>
    </recommendedName>
</protein>
<evidence type="ECO:0000313" key="2">
    <source>
        <dbReference type="EMBL" id="GAA4694585.1"/>
    </source>
</evidence>
<proteinExistence type="predicted"/>
<name>A0ABP8WSL4_9PSEU</name>
<keyword evidence="3" id="KW-1185">Reference proteome</keyword>
<evidence type="ECO:0008006" key="4">
    <source>
        <dbReference type="Google" id="ProtNLM"/>
    </source>
</evidence>
<sequence>MTAALDPVPPALDTPGRRRRPLTVARMQLVNLPVQVGMPWLILGISFAINLVIFALVPETPGEPKVTGGLLSIYIFVVVAHLVTMTQMFPFALGLSVTRRDFFTGTSLFVLVQSAVQGLLLTLLLALEQATGGWAMGLHFFGVPYLVQQNWVLQWLVYTVPFLLFSFVSILAGTIFKRFGQLGMWTASIGLLLLGGIAAVLITWQQAWPAVGRFFTATPAVLLVAGYPAIVAALAAAAGYLFLRRATA</sequence>
<feature type="transmembrane region" description="Helical" evidence="1">
    <location>
        <begin position="69"/>
        <end position="95"/>
    </location>
</feature>